<dbReference type="RefSeq" id="WP_132972192.1">
    <property type="nucleotide sequence ID" value="NZ_SMFX01000001.1"/>
</dbReference>
<dbReference type="Proteomes" id="UP000295707">
    <property type="component" value="Unassembled WGS sequence"/>
</dbReference>
<accession>A0A4R1H951</accession>
<sequence length="183" mass="20579">MTLAEIEAVRRSADLVFDRHAVDSAYDRMAKDITRELCDTNPVILCVMSGGLVPTGELFTRLDFPVQLDYLHATRYQGTQGGLTLNWLARPLHDLKRRTVLVVDDILDEGLTLSAIMEYCREQDVEAVYSAVLVEKKHHRKAPGLTADFVGLEVEDRYVFGCGMDFHGYWRNLPAIYAVAGTT</sequence>
<dbReference type="Gene3D" id="3.40.50.2020">
    <property type="match status" value="1"/>
</dbReference>
<dbReference type="CDD" id="cd06223">
    <property type="entry name" value="PRTases_typeI"/>
    <property type="match status" value="1"/>
</dbReference>
<comment type="catalytic activity">
    <reaction evidence="1">
        <text>GMP + diphosphate = guanine + 5-phospho-alpha-D-ribose 1-diphosphate</text>
        <dbReference type="Rhea" id="RHEA:25424"/>
        <dbReference type="ChEBI" id="CHEBI:16235"/>
        <dbReference type="ChEBI" id="CHEBI:33019"/>
        <dbReference type="ChEBI" id="CHEBI:58017"/>
        <dbReference type="ChEBI" id="CHEBI:58115"/>
        <dbReference type="EC" id="2.4.2.8"/>
    </reaction>
    <physiologicalReaction direction="right-to-left" evidence="1">
        <dbReference type="Rhea" id="RHEA:25426"/>
    </physiologicalReaction>
</comment>
<dbReference type="AlphaFoldDB" id="A0A4R1H951"/>
<dbReference type="GO" id="GO:0046100">
    <property type="term" value="P:hypoxanthine metabolic process"/>
    <property type="evidence" value="ECO:0007669"/>
    <property type="project" value="TreeGrafter"/>
</dbReference>
<dbReference type="NCBIfam" id="NF006605">
    <property type="entry name" value="PRK09162.1"/>
    <property type="match status" value="1"/>
</dbReference>
<comment type="caution">
    <text evidence="4">The sequence shown here is derived from an EMBL/GenBank/DDBJ whole genome shotgun (WGS) entry which is preliminary data.</text>
</comment>
<gene>
    <name evidence="4" type="ORF">DFR30_1665</name>
</gene>
<keyword evidence="4" id="KW-0328">Glycosyltransferase</keyword>
<evidence type="ECO:0000256" key="1">
    <source>
        <dbReference type="ARBA" id="ARBA00048811"/>
    </source>
</evidence>
<dbReference type="EMBL" id="SMFX01000001">
    <property type="protein sequence ID" value="TCK18387.1"/>
    <property type="molecule type" value="Genomic_DNA"/>
</dbReference>
<keyword evidence="4" id="KW-0808">Transferase</keyword>
<dbReference type="GO" id="GO:0032264">
    <property type="term" value="P:IMP salvage"/>
    <property type="evidence" value="ECO:0007669"/>
    <property type="project" value="TreeGrafter"/>
</dbReference>
<dbReference type="InterPro" id="IPR050408">
    <property type="entry name" value="HGPRT"/>
</dbReference>
<evidence type="ECO:0000256" key="2">
    <source>
        <dbReference type="ARBA" id="ARBA00049402"/>
    </source>
</evidence>
<reference evidence="4 5" key="1">
    <citation type="submission" date="2019-03" db="EMBL/GenBank/DDBJ databases">
        <title>Genomic Encyclopedia of Type Strains, Phase IV (KMG-IV): sequencing the most valuable type-strain genomes for metagenomic binning, comparative biology and taxonomic classification.</title>
        <authorList>
            <person name="Goeker M."/>
        </authorList>
    </citation>
    <scope>NUCLEOTIDE SEQUENCE [LARGE SCALE GENOMIC DNA]</scope>
    <source>
        <strain evidence="4 5">DSM 19610</strain>
    </source>
</reference>
<evidence type="ECO:0000259" key="3">
    <source>
        <dbReference type="Pfam" id="PF00156"/>
    </source>
</evidence>
<evidence type="ECO:0000313" key="4">
    <source>
        <dbReference type="EMBL" id="TCK18387.1"/>
    </source>
</evidence>
<dbReference type="GO" id="GO:0000287">
    <property type="term" value="F:magnesium ion binding"/>
    <property type="evidence" value="ECO:0007669"/>
    <property type="project" value="TreeGrafter"/>
</dbReference>
<proteinExistence type="predicted"/>
<dbReference type="Pfam" id="PF00156">
    <property type="entry name" value="Pribosyltran"/>
    <property type="match status" value="1"/>
</dbReference>
<dbReference type="PANTHER" id="PTHR43340:SF1">
    <property type="entry name" value="HYPOXANTHINE PHOSPHORIBOSYLTRANSFERASE"/>
    <property type="match status" value="1"/>
</dbReference>
<dbReference type="GO" id="GO:0006178">
    <property type="term" value="P:guanine salvage"/>
    <property type="evidence" value="ECO:0007669"/>
    <property type="project" value="TreeGrafter"/>
</dbReference>
<organism evidence="4 5">
    <name type="scientific">Thiogranum longum</name>
    <dbReference type="NCBI Taxonomy" id="1537524"/>
    <lineage>
        <taxon>Bacteria</taxon>
        <taxon>Pseudomonadati</taxon>
        <taxon>Pseudomonadota</taxon>
        <taxon>Gammaproteobacteria</taxon>
        <taxon>Chromatiales</taxon>
        <taxon>Ectothiorhodospiraceae</taxon>
        <taxon>Thiogranum</taxon>
    </lineage>
</organism>
<dbReference type="PANTHER" id="PTHR43340">
    <property type="entry name" value="HYPOXANTHINE-GUANINE PHOSPHORIBOSYLTRANSFERASE"/>
    <property type="match status" value="1"/>
</dbReference>
<dbReference type="GO" id="GO:0032263">
    <property type="term" value="P:GMP salvage"/>
    <property type="evidence" value="ECO:0007669"/>
    <property type="project" value="TreeGrafter"/>
</dbReference>
<comment type="catalytic activity">
    <reaction evidence="2">
        <text>IMP + diphosphate = hypoxanthine + 5-phospho-alpha-D-ribose 1-diphosphate</text>
        <dbReference type="Rhea" id="RHEA:17973"/>
        <dbReference type="ChEBI" id="CHEBI:17368"/>
        <dbReference type="ChEBI" id="CHEBI:33019"/>
        <dbReference type="ChEBI" id="CHEBI:58017"/>
        <dbReference type="ChEBI" id="CHEBI:58053"/>
        <dbReference type="EC" id="2.4.2.8"/>
    </reaction>
    <physiologicalReaction direction="right-to-left" evidence="2">
        <dbReference type="Rhea" id="RHEA:17975"/>
    </physiologicalReaction>
</comment>
<evidence type="ECO:0000313" key="5">
    <source>
        <dbReference type="Proteomes" id="UP000295707"/>
    </source>
</evidence>
<dbReference type="GO" id="GO:0004422">
    <property type="term" value="F:hypoxanthine phosphoribosyltransferase activity"/>
    <property type="evidence" value="ECO:0007669"/>
    <property type="project" value="TreeGrafter"/>
</dbReference>
<dbReference type="InterPro" id="IPR029057">
    <property type="entry name" value="PRTase-like"/>
</dbReference>
<dbReference type="InterPro" id="IPR000836">
    <property type="entry name" value="PRTase_dom"/>
</dbReference>
<name>A0A4R1H951_9GAMM</name>
<protein>
    <submittedName>
        <fullName evidence="4">Hypoxanthine phosphoribosyltransferase</fullName>
    </submittedName>
</protein>
<feature type="domain" description="Phosphoribosyltransferase" evidence="3">
    <location>
        <begin position="18"/>
        <end position="165"/>
    </location>
</feature>
<dbReference type="OrthoDB" id="9802824at2"/>
<dbReference type="GO" id="GO:0005829">
    <property type="term" value="C:cytosol"/>
    <property type="evidence" value="ECO:0007669"/>
    <property type="project" value="TreeGrafter"/>
</dbReference>
<keyword evidence="5" id="KW-1185">Reference proteome</keyword>
<dbReference type="SUPFAM" id="SSF53271">
    <property type="entry name" value="PRTase-like"/>
    <property type="match status" value="1"/>
</dbReference>